<dbReference type="Gene3D" id="3.90.1300.10">
    <property type="entry name" value="Amidase signature (AS) domain"/>
    <property type="match status" value="1"/>
</dbReference>
<dbReference type="AlphaFoldDB" id="A0A7G5EDV0"/>
<dbReference type="InterPro" id="IPR000120">
    <property type="entry name" value="Amidase"/>
</dbReference>
<keyword evidence="3" id="KW-1185">Reference proteome</keyword>
<dbReference type="GO" id="GO:0003824">
    <property type="term" value="F:catalytic activity"/>
    <property type="evidence" value="ECO:0007669"/>
    <property type="project" value="InterPro"/>
</dbReference>
<dbReference type="PANTHER" id="PTHR11895">
    <property type="entry name" value="TRANSAMIDASE"/>
    <property type="match status" value="1"/>
</dbReference>
<dbReference type="NCBIfam" id="NF005460">
    <property type="entry name" value="PRK07056.1"/>
    <property type="match status" value="1"/>
</dbReference>
<dbReference type="PANTHER" id="PTHR11895:SF176">
    <property type="entry name" value="AMIDASE AMID-RELATED"/>
    <property type="match status" value="1"/>
</dbReference>
<gene>
    <name evidence="2" type="ORF">HS961_04625</name>
</gene>
<dbReference type="InterPro" id="IPR023631">
    <property type="entry name" value="Amidase_dom"/>
</dbReference>
<dbReference type="InterPro" id="IPR036928">
    <property type="entry name" value="AS_sf"/>
</dbReference>
<dbReference type="EMBL" id="CP058554">
    <property type="protein sequence ID" value="QMV72175.1"/>
    <property type="molecule type" value="Genomic_DNA"/>
</dbReference>
<feature type="domain" description="Amidase" evidence="1">
    <location>
        <begin position="27"/>
        <end position="421"/>
    </location>
</feature>
<dbReference type="Proteomes" id="UP000515240">
    <property type="component" value="Chromosome"/>
</dbReference>
<evidence type="ECO:0000313" key="2">
    <source>
        <dbReference type="EMBL" id="QMV72175.1"/>
    </source>
</evidence>
<protein>
    <submittedName>
        <fullName evidence="2">Amidase</fullName>
    </submittedName>
</protein>
<dbReference type="InterPro" id="IPR020556">
    <property type="entry name" value="Amidase_CS"/>
</dbReference>
<evidence type="ECO:0000259" key="1">
    <source>
        <dbReference type="Pfam" id="PF01425"/>
    </source>
</evidence>
<dbReference type="NCBIfam" id="NF004622">
    <property type="entry name" value="PRK05962.1"/>
    <property type="match status" value="1"/>
</dbReference>
<sequence>MPTSAERLAQSLQTLTALGDEAPRIFTQLYPDAAREAAQAADQRAARGLSLGPLDGKLVSVKDLLDVAGQVTTAGAAMRRSSAPAAQDAPVVQRLRAAGAVIVGKTNMTEFAFSGVGINPHFGTPGNAADVLRIPGGSSSGAGVSVGRGLVDIAIGSDTGGSVRIPAAFNGVTGFKPTQARVTRDGAFPLSHTLDALGPLARTVAECAAADSILAGDIPQPLPQRSLQGLRIGLPQGLPWTDCSEAVLSQTDNAVALLHAQGASIRKLPWQALMAAPSQLQSEGTLIAAEAAAIHQQALVYERDAFDPRVLSRMDKGRSLSAPYYIQLLLQRQQWMAKMDAAMQEVDLLLLPTIATTAPRIAPLLEDDSAFFAANALILRNTSIFNFYDLPAISLPLPRIAGSMPVGMMLVGARMQDRALLAMAAAAEQALANA</sequence>
<dbReference type="RefSeq" id="WP_182326598.1">
    <property type="nucleotide sequence ID" value="NZ_CP058554.1"/>
</dbReference>
<reference evidence="2 3" key="1">
    <citation type="journal article" date="2020" name="G3 (Bethesda)">
        <title>CeMbio - The Caenorhabditis elegans Microbiome Resource.</title>
        <authorList>
            <person name="Dirksen P."/>
            <person name="Assie A."/>
            <person name="Zimmermann J."/>
            <person name="Zhang F."/>
            <person name="Tietje A.M."/>
            <person name="Marsh S.A."/>
            <person name="Felix M.A."/>
            <person name="Shapira M."/>
            <person name="Kaleta C."/>
            <person name="Schulenburg H."/>
            <person name="Samuel B."/>
        </authorList>
    </citation>
    <scope>NUCLEOTIDE SEQUENCE [LARGE SCALE GENOMIC DNA]</scope>
    <source>
        <strain evidence="2 3">BIGb0172</strain>
    </source>
</reference>
<evidence type="ECO:0000313" key="3">
    <source>
        <dbReference type="Proteomes" id="UP000515240"/>
    </source>
</evidence>
<dbReference type="SUPFAM" id="SSF75304">
    <property type="entry name" value="Amidase signature (AS) enzymes"/>
    <property type="match status" value="1"/>
</dbReference>
<organism evidence="2 3">
    <name type="scientific">Comamonas piscis</name>
    <dbReference type="NCBI Taxonomy" id="1562974"/>
    <lineage>
        <taxon>Bacteria</taxon>
        <taxon>Pseudomonadati</taxon>
        <taxon>Pseudomonadota</taxon>
        <taxon>Betaproteobacteria</taxon>
        <taxon>Burkholderiales</taxon>
        <taxon>Comamonadaceae</taxon>
        <taxon>Comamonas</taxon>
    </lineage>
</organism>
<proteinExistence type="predicted"/>
<name>A0A7G5EDV0_9BURK</name>
<dbReference type="KEGG" id="cpis:HS961_04625"/>
<dbReference type="PROSITE" id="PS00571">
    <property type="entry name" value="AMIDASES"/>
    <property type="match status" value="1"/>
</dbReference>
<dbReference type="Pfam" id="PF01425">
    <property type="entry name" value="Amidase"/>
    <property type="match status" value="1"/>
</dbReference>
<accession>A0A7G5EDV0</accession>